<dbReference type="EMBL" id="VOBL01000002">
    <property type="protein sequence ID" value="KAA0979464.1"/>
    <property type="molecule type" value="Genomic_DNA"/>
</dbReference>
<name>A0A5B0EKC0_9MICC</name>
<evidence type="ECO:0000256" key="2">
    <source>
        <dbReference type="SAM" id="Phobius"/>
    </source>
</evidence>
<evidence type="ECO:0000259" key="3">
    <source>
        <dbReference type="Pfam" id="PF13828"/>
    </source>
</evidence>
<proteinExistence type="predicted"/>
<keyword evidence="2" id="KW-0812">Transmembrane</keyword>
<dbReference type="Pfam" id="PF13828">
    <property type="entry name" value="DUF4190"/>
    <property type="match status" value="1"/>
</dbReference>
<gene>
    <name evidence="4" type="ORF">FQ154_03325</name>
</gene>
<feature type="transmembrane region" description="Helical" evidence="2">
    <location>
        <begin position="99"/>
        <end position="120"/>
    </location>
</feature>
<dbReference type="OrthoDB" id="4794509at2"/>
<feature type="transmembrane region" description="Helical" evidence="2">
    <location>
        <begin position="141"/>
        <end position="170"/>
    </location>
</feature>
<evidence type="ECO:0000256" key="1">
    <source>
        <dbReference type="SAM" id="MobiDB-lite"/>
    </source>
</evidence>
<sequence>MAKDKDGARESTVDPSFNDPHDPRWSQNPHPGASRNPYLDMPLDAPPIGGAPHGSGYPSAPRGPGGGPDAWNHEGPQHGYPQQYQQPGYPAQTQRPSGVLAIVSLVSGIVGLLSLGLLLVPEIVAIICGHMALRREPHMRGVAIGGLITGYLGLLFLLLVGGLVTVGLFASSAIYY</sequence>
<organism evidence="4 5">
    <name type="scientific">Paeniglutamicibacter gangotriensis</name>
    <dbReference type="NCBI Taxonomy" id="254787"/>
    <lineage>
        <taxon>Bacteria</taxon>
        <taxon>Bacillati</taxon>
        <taxon>Actinomycetota</taxon>
        <taxon>Actinomycetes</taxon>
        <taxon>Micrococcales</taxon>
        <taxon>Micrococcaceae</taxon>
        <taxon>Paeniglutamicibacter</taxon>
    </lineage>
</organism>
<feature type="region of interest" description="Disordered" evidence="1">
    <location>
        <begin position="1"/>
        <end position="91"/>
    </location>
</feature>
<dbReference type="Proteomes" id="UP000323856">
    <property type="component" value="Unassembled WGS sequence"/>
</dbReference>
<feature type="compositionally biased region" description="Basic and acidic residues" evidence="1">
    <location>
        <begin position="1"/>
        <end position="12"/>
    </location>
</feature>
<feature type="compositionally biased region" description="Low complexity" evidence="1">
    <location>
        <begin position="77"/>
        <end position="91"/>
    </location>
</feature>
<comment type="caution">
    <text evidence="4">The sequence shown here is derived from an EMBL/GenBank/DDBJ whole genome shotgun (WGS) entry which is preliminary data.</text>
</comment>
<keyword evidence="2" id="KW-0472">Membrane</keyword>
<dbReference type="AlphaFoldDB" id="A0A5B0EKC0"/>
<keyword evidence="2" id="KW-1133">Transmembrane helix</keyword>
<protein>
    <submittedName>
        <fullName evidence="4">DUF4190 domain-containing protein</fullName>
    </submittedName>
</protein>
<dbReference type="InterPro" id="IPR025241">
    <property type="entry name" value="DUF4190"/>
</dbReference>
<reference evidence="4 5" key="1">
    <citation type="submission" date="2019-07" db="EMBL/GenBank/DDBJ databases">
        <title>Analysis of the biochemical properties, biological activity and biotechnological potential of siderophores and biosurfactants produced by Antarctic psychrotolerant bacteria.</title>
        <authorList>
            <person name="Styczynski M."/>
            <person name="Krucon T."/>
            <person name="Decewicz P."/>
            <person name="Dziewit L."/>
        </authorList>
    </citation>
    <scope>NUCLEOTIDE SEQUENCE [LARGE SCALE GENOMIC DNA]</scope>
    <source>
        <strain evidence="4 5">ANT_H27</strain>
    </source>
</reference>
<accession>A0A5B0EKC0</accession>
<evidence type="ECO:0000313" key="4">
    <source>
        <dbReference type="EMBL" id="KAA0979464.1"/>
    </source>
</evidence>
<evidence type="ECO:0000313" key="5">
    <source>
        <dbReference type="Proteomes" id="UP000323856"/>
    </source>
</evidence>
<feature type="domain" description="DUF4190" evidence="3">
    <location>
        <begin position="100"/>
        <end position="159"/>
    </location>
</feature>
<dbReference type="RefSeq" id="WP_007269239.1">
    <property type="nucleotide sequence ID" value="NZ_JBITUG010000030.1"/>
</dbReference>